<dbReference type="GO" id="GO:0051045">
    <property type="term" value="P:negative regulation of membrane protein ectodomain proteolysis"/>
    <property type="evidence" value="ECO:0007669"/>
    <property type="project" value="TreeGrafter"/>
</dbReference>
<keyword evidence="2" id="KW-0964">Secreted</keyword>
<organism evidence="5 6">
    <name type="scientific">Meloidogyne enterolobii</name>
    <name type="common">Root-knot nematode worm</name>
    <name type="synonym">Meloidogyne mayaguensis</name>
    <dbReference type="NCBI Taxonomy" id="390850"/>
    <lineage>
        <taxon>Eukaryota</taxon>
        <taxon>Metazoa</taxon>
        <taxon>Ecdysozoa</taxon>
        <taxon>Nematoda</taxon>
        <taxon>Chromadorea</taxon>
        <taxon>Rhabditida</taxon>
        <taxon>Tylenchina</taxon>
        <taxon>Tylenchomorpha</taxon>
        <taxon>Tylenchoidea</taxon>
        <taxon>Meloidogynidae</taxon>
        <taxon>Meloidogyninae</taxon>
        <taxon>Meloidogyne</taxon>
    </lineage>
</organism>
<gene>
    <name evidence="5" type="ORF">MENT_LOCUS52112</name>
</gene>
<reference evidence="5 6" key="1">
    <citation type="submission" date="2020-08" db="EMBL/GenBank/DDBJ databases">
        <authorList>
            <person name="Koutsovoulos G."/>
            <person name="Danchin GJ E."/>
        </authorList>
    </citation>
    <scope>NUCLEOTIDE SEQUENCE [LARGE SCALE GENOMIC DNA]</scope>
</reference>
<dbReference type="InterPro" id="IPR001820">
    <property type="entry name" value="TIMP"/>
</dbReference>
<dbReference type="AlphaFoldDB" id="A0A6V7XHR1"/>
<dbReference type="GO" id="GO:0031012">
    <property type="term" value="C:extracellular matrix"/>
    <property type="evidence" value="ECO:0007669"/>
    <property type="project" value="TreeGrafter"/>
</dbReference>
<dbReference type="GO" id="GO:0005615">
    <property type="term" value="C:extracellular space"/>
    <property type="evidence" value="ECO:0007669"/>
    <property type="project" value="TreeGrafter"/>
</dbReference>
<protein>
    <recommendedName>
        <fullName evidence="4">NTR domain-containing protein</fullName>
    </recommendedName>
</protein>
<sequence>MLILEREIIREGLDKWYWKVRYNAKFLKVFKGEEEDCEYAKNNYYYLFTSLYPSICGLNLKNHTEYLNFGYYSNGERNINSCGYNNEWNAVPEGIKKDLNSGAFDDYCKFKTTTTPKI</sequence>
<dbReference type="PROSITE" id="PS50189">
    <property type="entry name" value="NTR"/>
    <property type="match status" value="1"/>
</dbReference>
<evidence type="ECO:0000313" key="5">
    <source>
        <dbReference type="EMBL" id="CAD2198761.1"/>
    </source>
</evidence>
<evidence type="ECO:0000313" key="6">
    <source>
        <dbReference type="Proteomes" id="UP000580250"/>
    </source>
</evidence>
<evidence type="ECO:0000256" key="2">
    <source>
        <dbReference type="ARBA" id="ARBA00022525"/>
    </source>
</evidence>
<evidence type="ECO:0000256" key="3">
    <source>
        <dbReference type="ARBA" id="ARBA00023157"/>
    </source>
</evidence>
<dbReference type="PANTHER" id="PTHR11844">
    <property type="entry name" value="METALLOPROTEASE INHIBITOR"/>
    <property type="match status" value="1"/>
</dbReference>
<dbReference type="Pfam" id="PF00965">
    <property type="entry name" value="TIMP"/>
    <property type="match status" value="1"/>
</dbReference>
<evidence type="ECO:0000259" key="4">
    <source>
        <dbReference type="PROSITE" id="PS50189"/>
    </source>
</evidence>
<feature type="domain" description="NTR" evidence="4">
    <location>
        <begin position="1"/>
        <end position="108"/>
    </location>
</feature>
<dbReference type="GO" id="GO:0008191">
    <property type="term" value="F:metalloendopeptidase inhibitor activity"/>
    <property type="evidence" value="ECO:0007669"/>
    <property type="project" value="InterPro"/>
</dbReference>
<dbReference type="Gene3D" id="2.40.50.120">
    <property type="match status" value="1"/>
</dbReference>
<comment type="caution">
    <text evidence="5">The sequence shown here is derived from an EMBL/GenBank/DDBJ whole genome shotgun (WGS) entry which is preliminary data.</text>
</comment>
<dbReference type="SUPFAM" id="SSF50242">
    <property type="entry name" value="TIMP-like"/>
    <property type="match status" value="1"/>
</dbReference>
<dbReference type="OrthoDB" id="6041373at2759"/>
<dbReference type="GO" id="GO:0002020">
    <property type="term" value="F:protease binding"/>
    <property type="evidence" value="ECO:0007669"/>
    <property type="project" value="TreeGrafter"/>
</dbReference>
<dbReference type="EMBL" id="CAJEWN010001604">
    <property type="protein sequence ID" value="CAD2198761.1"/>
    <property type="molecule type" value="Genomic_DNA"/>
</dbReference>
<accession>A0A6V7XHR1</accession>
<evidence type="ECO:0000256" key="1">
    <source>
        <dbReference type="ARBA" id="ARBA00004613"/>
    </source>
</evidence>
<name>A0A6V7XHR1_MELEN</name>
<comment type="subcellular location">
    <subcellularLocation>
        <location evidence="1">Secreted</location>
    </subcellularLocation>
</comment>
<keyword evidence="3" id="KW-1015">Disulfide bond</keyword>
<dbReference type="InterPro" id="IPR001134">
    <property type="entry name" value="Netrin_domain"/>
</dbReference>
<dbReference type="PANTHER" id="PTHR11844:SF33">
    <property type="entry name" value="TISSUE INHIBITOR OF METALLOPROTEINASE"/>
    <property type="match status" value="1"/>
</dbReference>
<dbReference type="Proteomes" id="UP000580250">
    <property type="component" value="Unassembled WGS sequence"/>
</dbReference>
<dbReference type="InterPro" id="IPR008993">
    <property type="entry name" value="TIMP-like_OB-fold"/>
</dbReference>
<proteinExistence type="predicted"/>